<sequence length="54" mass="5817">MKRNTVVHTPTEVSLLGKTSLDKTVSDLLAGVSLISNVKRMASSDVALTMHIYS</sequence>
<dbReference type="EMBL" id="GBXM01056455">
    <property type="protein sequence ID" value="JAH52122.1"/>
    <property type="molecule type" value="Transcribed_RNA"/>
</dbReference>
<evidence type="ECO:0000313" key="1">
    <source>
        <dbReference type="EMBL" id="JAH52122.1"/>
    </source>
</evidence>
<dbReference type="AlphaFoldDB" id="A0A0E9TF76"/>
<accession>A0A0E9TF76</accession>
<reference evidence="1" key="1">
    <citation type="submission" date="2014-11" db="EMBL/GenBank/DDBJ databases">
        <authorList>
            <person name="Amaro Gonzalez C."/>
        </authorList>
    </citation>
    <scope>NUCLEOTIDE SEQUENCE</scope>
</reference>
<name>A0A0E9TF76_ANGAN</name>
<protein>
    <submittedName>
        <fullName evidence="1">Uncharacterized protein</fullName>
    </submittedName>
</protein>
<proteinExistence type="predicted"/>
<organism evidence="1">
    <name type="scientific">Anguilla anguilla</name>
    <name type="common">European freshwater eel</name>
    <name type="synonym">Muraena anguilla</name>
    <dbReference type="NCBI Taxonomy" id="7936"/>
    <lineage>
        <taxon>Eukaryota</taxon>
        <taxon>Metazoa</taxon>
        <taxon>Chordata</taxon>
        <taxon>Craniata</taxon>
        <taxon>Vertebrata</taxon>
        <taxon>Euteleostomi</taxon>
        <taxon>Actinopterygii</taxon>
        <taxon>Neopterygii</taxon>
        <taxon>Teleostei</taxon>
        <taxon>Anguilliformes</taxon>
        <taxon>Anguillidae</taxon>
        <taxon>Anguilla</taxon>
    </lineage>
</organism>
<reference evidence="1" key="2">
    <citation type="journal article" date="2015" name="Fish Shellfish Immunol.">
        <title>Early steps in the European eel (Anguilla anguilla)-Vibrio vulnificus interaction in the gills: Role of the RtxA13 toxin.</title>
        <authorList>
            <person name="Callol A."/>
            <person name="Pajuelo D."/>
            <person name="Ebbesson L."/>
            <person name="Teles M."/>
            <person name="MacKenzie S."/>
            <person name="Amaro C."/>
        </authorList>
    </citation>
    <scope>NUCLEOTIDE SEQUENCE</scope>
</reference>